<dbReference type="Proteomes" id="UP000077051">
    <property type="component" value="Unassembled WGS sequence"/>
</dbReference>
<dbReference type="GO" id="GO:0016747">
    <property type="term" value="F:acyltransferase activity, transferring groups other than amino-acyl groups"/>
    <property type="evidence" value="ECO:0007669"/>
    <property type="project" value="InterPro"/>
</dbReference>
<dbReference type="EMBL" id="AMYB01000002">
    <property type="protein sequence ID" value="OAD05866.1"/>
    <property type="molecule type" value="Genomic_DNA"/>
</dbReference>
<evidence type="ECO:0000313" key="3">
    <source>
        <dbReference type="Proteomes" id="UP000077051"/>
    </source>
</evidence>
<gene>
    <name evidence="2" type="ORF">MUCCIDRAFT_159568</name>
</gene>
<sequence>MATSPEFYARRVTLDDLKYAQQATDIFNAAYGANNNNWASVNRIVTGYFITKEDMEKSFRESVAGNTIQLLLFQKDEEGNDKVVVGTLTVEGSGLLGKFAVDVAHHSKGLGKILINKAFEEMKKSNFAVCYIMVVESRTNLINWFKKLGFVDTMERIPFAPPEGVVLHDNTPFATFRKALK</sequence>
<organism evidence="2 3">
    <name type="scientific">Mucor lusitanicus CBS 277.49</name>
    <dbReference type="NCBI Taxonomy" id="747725"/>
    <lineage>
        <taxon>Eukaryota</taxon>
        <taxon>Fungi</taxon>
        <taxon>Fungi incertae sedis</taxon>
        <taxon>Mucoromycota</taxon>
        <taxon>Mucoromycotina</taxon>
        <taxon>Mucoromycetes</taxon>
        <taxon>Mucorales</taxon>
        <taxon>Mucorineae</taxon>
        <taxon>Mucoraceae</taxon>
        <taxon>Mucor</taxon>
    </lineage>
</organism>
<evidence type="ECO:0000259" key="1">
    <source>
        <dbReference type="Pfam" id="PF00583"/>
    </source>
</evidence>
<dbReference type="Gene3D" id="3.40.630.30">
    <property type="match status" value="1"/>
</dbReference>
<protein>
    <recommendedName>
        <fullName evidence="1">N-acetyltransferase domain-containing protein</fullName>
    </recommendedName>
</protein>
<accession>A0A168N6Q8</accession>
<dbReference type="Pfam" id="PF00583">
    <property type="entry name" value="Acetyltransf_1"/>
    <property type="match status" value="1"/>
</dbReference>
<reference evidence="2 3" key="1">
    <citation type="submission" date="2015-06" db="EMBL/GenBank/DDBJ databases">
        <title>Expansion of signal transduction pathways in fungi by whole-genome duplication.</title>
        <authorList>
            <consortium name="DOE Joint Genome Institute"/>
            <person name="Corrochano L.M."/>
            <person name="Kuo A."/>
            <person name="Marcet-Houben M."/>
            <person name="Polaino S."/>
            <person name="Salamov A."/>
            <person name="Villalobos J.M."/>
            <person name="Alvarez M.I."/>
            <person name="Avalos J."/>
            <person name="Benito E.P."/>
            <person name="Benoit I."/>
            <person name="Burger G."/>
            <person name="Camino L.P."/>
            <person name="Canovas D."/>
            <person name="Cerda-Olmedo E."/>
            <person name="Cheng J.-F."/>
            <person name="Dominguez A."/>
            <person name="Elias M."/>
            <person name="Eslava A.P."/>
            <person name="Glaser F."/>
            <person name="Grimwood J."/>
            <person name="Gutierrez G."/>
            <person name="Heitman J."/>
            <person name="Henrissat B."/>
            <person name="Iturriaga E.A."/>
            <person name="Lang B.F."/>
            <person name="Lavin J.L."/>
            <person name="Lee S."/>
            <person name="Li W."/>
            <person name="Lindquist E."/>
            <person name="Lopez-Garcia S."/>
            <person name="Luque E.M."/>
            <person name="Marcos A.T."/>
            <person name="Martin J."/>
            <person name="Mccluskey K."/>
            <person name="Medina H.R."/>
            <person name="Miralles-Duran A."/>
            <person name="Miyazaki A."/>
            <person name="Munoz-Torres E."/>
            <person name="Oguiza J.A."/>
            <person name="Ohm R."/>
            <person name="Olmedo M."/>
            <person name="Orejas M."/>
            <person name="Ortiz-Castellanos L."/>
            <person name="Pisabarro A.G."/>
            <person name="Rodriguez-Romero J."/>
            <person name="Ruiz-Herrera J."/>
            <person name="Ruiz-Vazquez R."/>
            <person name="Sanz C."/>
            <person name="Schackwitz W."/>
            <person name="Schmutz J."/>
            <person name="Shahriari M."/>
            <person name="Shelest E."/>
            <person name="Silva-Franco F."/>
            <person name="Soanes D."/>
            <person name="Syed K."/>
            <person name="Tagua V.G."/>
            <person name="Talbot N.J."/>
            <person name="Thon M."/>
            <person name="De Vries R.P."/>
            <person name="Wiebenga A."/>
            <person name="Yadav J.S."/>
            <person name="Braun E.L."/>
            <person name="Baker S."/>
            <person name="Garre V."/>
            <person name="Horwitz B."/>
            <person name="Torres-Martinez S."/>
            <person name="Idnurm A."/>
            <person name="Herrera-Estrella A."/>
            <person name="Gabaldon T."/>
            <person name="Grigoriev I.V."/>
        </authorList>
    </citation>
    <scope>NUCLEOTIDE SEQUENCE [LARGE SCALE GENOMIC DNA]</scope>
    <source>
        <strain evidence="2 3">CBS 277.49</strain>
    </source>
</reference>
<dbReference type="OrthoDB" id="5689at2759"/>
<dbReference type="CDD" id="cd04301">
    <property type="entry name" value="NAT_SF"/>
    <property type="match status" value="1"/>
</dbReference>
<dbReference type="AlphaFoldDB" id="A0A168N6Q8"/>
<name>A0A168N6Q8_MUCCL</name>
<dbReference type="STRING" id="747725.A0A168N6Q8"/>
<dbReference type="InterPro" id="IPR000182">
    <property type="entry name" value="GNAT_dom"/>
</dbReference>
<comment type="caution">
    <text evidence="2">The sequence shown here is derived from an EMBL/GenBank/DDBJ whole genome shotgun (WGS) entry which is preliminary data.</text>
</comment>
<evidence type="ECO:0000313" key="2">
    <source>
        <dbReference type="EMBL" id="OAD05866.1"/>
    </source>
</evidence>
<dbReference type="VEuPathDB" id="FungiDB:MUCCIDRAFT_159568"/>
<keyword evidence="3" id="KW-1185">Reference proteome</keyword>
<feature type="domain" description="N-acetyltransferase" evidence="1">
    <location>
        <begin position="84"/>
        <end position="150"/>
    </location>
</feature>
<proteinExistence type="predicted"/>
<dbReference type="InterPro" id="IPR016181">
    <property type="entry name" value="Acyl_CoA_acyltransferase"/>
</dbReference>
<dbReference type="SUPFAM" id="SSF55729">
    <property type="entry name" value="Acyl-CoA N-acyltransferases (Nat)"/>
    <property type="match status" value="1"/>
</dbReference>